<dbReference type="InterPro" id="IPR001135">
    <property type="entry name" value="NADH_Q_OxRdtase_suD"/>
</dbReference>
<keyword evidence="2" id="KW-0460">Magnesium</keyword>
<feature type="domain" description="NADH-quinone oxidoreductase subunit D" evidence="3">
    <location>
        <begin position="120"/>
        <end position="283"/>
    </location>
</feature>
<feature type="binding site" evidence="2">
    <location>
        <position position="68"/>
    </location>
    <ligand>
        <name>Fe cation</name>
        <dbReference type="ChEBI" id="CHEBI:24875"/>
    </ligand>
</feature>
<feature type="binding site" evidence="2">
    <location>
        <position position="65"/>
    </location>
    <ligand>
        <name>Ni(2+)</name>
        <dbReference type="ChEBI" id="CHEBI:49786"/>
    </ligand>
</feature>
<dbReference type="STRING" id="351605.Gura_0803"/>
<sequence>MAQRNIIPIGPQHPILPEPIHFDLVTEDEKVIDAIPSISYVHRGLERLVEKRDFIDFAHVADRICGLCSFMHSLGYCQAVEEIMSIEVPQRALYLRSIWAELSRIHSHIFWLGAAADAFGFESLFMQAMRLREPVLDIFEETTGGRVILGVCKVGGVRRDIDGDSLKGIVNRLTTLKGALEELSNVFLNDYSVQHRLAGVGFLSREDAYTLGCVGPMARASGLAIDMRALGYAAYKYLEVEPVVESAGDCHARCRVRIREIFHAIDLIRQAVGKIPAGPVDVKVTGTPDGEYYSRVEQPRGEVIHYVKGNGARFLQRFRVRVPTFSNIPAMVKVLKGSQLADVPNIILTLDPCISCTER</sequence>
<accession>A5GBN1</accession>
<keyword evidence="1" id="KW-0560">Oxidoreductase</keyword>
<evidence type="ECO:0000256" key="2">
    <source>
        <dbReference type="PIRSR" id="PIRSR601501-1"/>
    </source>
</evidence>
<evidence type="ECO:0000313" key="5">
    <source>
        <dbReference type="Proteomes" id="UP000006695"/>
    </source>
</evidence>
<comment type="cofactor">
    <cofactor evidence="2">
        <name>Fe cation</name>
        <dbReference type="ChEBI" id="CHEBI:24875"/>
    </cofactor>
</comment>
<dbReference type="GO" id="GO:0016651">
    <property type="term" value="F:oxidoreductase activity, acting on NAD(P)H"/>
    <property type="evidence" value="ECO:0007669"/>
    <property type="project" value="InterPro"/>
</dbReference>
<keyword evidence="2" id="KW-0479">Metal-binding</keyword>
<keyword evidence="2" id="KW-0408">Iron</keyword>
<dbReference type="InterPro" id="IPR052197">
    <property type="entry name" value="ComplexI_49kDa-like"/>
</dbReference>
<reference evidence="4 5" key="1">
    <citation type="submission" date="2007-05" db="EMBL/GenBank/DDBJ databases">
        <title>Complete sequence of Geobacter uraniireducens Rf4.</title>
        <authorList>
            <consortium name="US DOE Joint Genome Institute"/>
            <person name="Copeland A."/>
            <person name="Lucas S."/>
            <person name="Lapidus A."/>
            <person name="Barry K."/>
            <person name="Detter J.C."/>
            <person name="Glavina del Rio T."/>
            <person name="Hammon N."/>
            <person name="Israni S."/>
            <person name="Dalin E."/>
            <person name="Tice H."/>
            <person name="Pitluck S."/>
            <person name="Chertkov O."/>
            <person name="Brettin T."/>
            <person name="Bruce D."/>
            <person name="Han C."/>
            <person name="Schmutz J."/>
            <person name="Larimer F."/>
            <person name="Land M."/>
            <person name="Hauser L."/>
            <person name="Kyrpides N."/>
            <person name="Mikhailova N."/>
            <person name="Shelobolina E."/>
            <person name="Aklujkar M."/>
            <person name="Lovley D."/>
            <person name="Richardson P."/>
        </authorList>
    </citation>
    <scope>NUCLEOTIDE SEQUENCE [LARGE SCALE GENOMIC DNA]</scope>
    <source>
        <strain evidence="4 5">Rf4</strain>
    </source>
</reference>
<dbReference type="GO" id="GO:0048038">
    <property type="term" value="F:quinone binding"/>
    <property type="evidence" value="ECO:0007669"/>
    <property type="project" value="InterPro"/>
</dbReference>
<dbReference type="Gene3D" id="1.10.645.10">
    <property type="entry name" value="Cytochrome-c3 Hydrogenase, chain B"/>
    <property type="match status" value="1"/>
</dbReference>
<protein>
    <submittedName>
        <fullName evidence="4">Ech hydrogenase subunit E</fullName>
    </submittedName>
</protein>
<dbReference type="KEGG" id="gur:Gura_0803"/>
<feature type="binding site" evidence="2">
    <location>
        <position position="353"/>
    </location>
    <ligand>
        <name>Ni(2+)</name>
        <dbReference type="ChEBI" id="CHEBI:49786"/>
    </ligand>
</feature>
<dbReference type="AlphaFoldDB" id="A5GBN1"/>
<dbReference type="GO" id="GO:0051287">
    <property type="term" value="F:NAD binding"/>
    <property type="evidence" value="ECO:0007669"/>
    <property type="project" value="InterPro"/>
</dbReference>
<comment type="cofactor">
    <cofactor evidence="2">
        <name>Ni(2+)</name>
        <dbReference type="ChEBI" id="CHEBI:49786"/>
    </cofactor>
</comment>
<feature type="domain" description="NADH-quinone oxidoreductase subunit D" evidence="3">
    <location>
        <begin position="287"/>
        <end position="359"/>
    </location>
</feature>
<organism evidence="4 5">
    <name type="scientific">Geotalea uraniireducens (strain Rf4)</name>
    <name type="common">Geobacter uraniireducens</name>
    <dbReference type="NCBI Taxonomy" id="351605"/>
    <lineage>
        <taxon>Bacteria</taxon>
        <taxon>Pseudomonadati</taxon>
        <taxon>Thermodesulfobacteriota</taxon>
        <taxon>Desulfuromonadia</taxon>
        <taxon>Geobacterales</taxon>
        <taxon>Geobacteraceae</taxon>
        <taxon>Geotalea</taxon>
    </lineage>
</organism>
<proteinExistence type="predicted"/>
<dbReference type="EMBL" id="CP000698">
    <property type="protein sequence ID" value="ABQ25011.1"/>
    <property type="molecule type" value="Genomic_DNA"/>
</dbReference>
<evidence type="ECO:0000313" key="4">
    <source>
        <dbReference type="EMBL" id="ABQ25011.1"/>
    </source>
</evidence>
<feature type="binding site" evidence="2">
    <location>
        <position position="46"/>
    </location>
    <ligand>
        <name>Mg(2+)</name>
        <dbReference type="ChEBI" id="CHEBI:18420"/>
    </ligand>
</feature>
<keyword evidence="2" id="KW-0533">Nickel</keyword>
<dbReference type="Proteomes" id="UP000006695">
    <property type="component" value="Chromosome"/>
</dbReference>
<feature type="binding site" evidence="2">
    <location>
        <position position="356"/>
    </location>
    <ligand>
        <name>Fe cation</name>
        <dbReference type="ChEBI" id="CHEBI:24875"/>
    </ligand>
</feature>
<dbReference type="PANTHER" id="PTHR43485">
    <property type="entry name" value="HYDROGENASE-4 COMPONENT G"/>
    <property type="match status" value="1"/>
</dbReference>
<dbReference type="SUPFAM" id="SSF56762">
    <property type="entry name" value="HydB/Nqo4-like"/>
    <property type="match status" value="1"/>
</dbReference>
<dbReference type="RefSeq" id="WP_011937735.1">
    <property type="nucleotide sequence ID" value="NC_009483.1"/>
</dbReference>
<gene>
    <name evidence="4" type="ordered locus">Gura_0803</name>
</gene>
<dbReference type="PANTHER" id="PTHR43485:SF1">
    <property type="entry name" value="FORMATE HYDROGENLYASE SUBUNIT 5-RELATED"/>
    <property type="match status" value="1"/>
</dbReference>
<name>A5GBN1_GEOUR</name>
<dbReference type="Pfam" id="PF00346">
    <property type="entry name" value="Complex1_49kDa"/>
    <property type="match status" value="2"/>
</dbReference>
<evidence type="ECO:0000259" key="3">
    <source>
        <dbReference type="Pfam" id="PF00346"/>
    </source>
</evidence>
<feature type="binding site" evidence="2">
    <location>
        <position position="320"/>
    </location>
    <ligand>
        <name>Mg(2+)</name>
        <dbReference type="ChEBI" id="CHEBI:18420"/>
    </ligand>
</feature>
<dbReference type="GO" id="GO:0016151">
    <property type="term" value="F:nickel cation binding"/>
    <property type="evidence" value="ECO:0007669"/>
    <property type="project" value="InterPro"/>
</dbReference>
<evidence type="ECO:0000256" key="1">
    <source>
        <dbReference type="ARBA" id="ARBA00023002"/>
    </source>
</evidence>
<dbReference type="HOGENOM" id="CLU_015134_1_2_7"/>
<keyword evidence="5" id="KW-1185">Reference proteome</keyword>
<dbReference type="InterPro" id="IPR029014">
    <property type="entry name" value="NiFe-Hase_large"/>
</dbReference>
<dbReference type="OrthoDB" id="9801496at2"/>
<feature type="binding site" evidence="2">
    <location>
        <position position="68"/>
    </location>
    <ligand>
        <name>Ni(2+)</name>
        <dbReference type="ChEBI" id="CHEBI:49786"/>
    </ligand>
</feature>
<dbReference type="InterPro" id="IPR001501">
    <property type="entry name" value="Ni-dep_hyd_lsu"/>
</dbReference>
<dbReference type="Pfam" id="PF00374">
    <property type="entry name" value="NiFeSe_Hases"/>
    <property type="match status" value="1"/>
</dbReference>